<dbReference type="InterPro" id="IPR026590">
    <property type="entry name" value="Ssirtuin_cat_dom"/>
</dbReference>
<dbReference type="Pfam" id="PF02146">
    <property type="entry name" value="SIR2"/>
    <property type="match status" value="1"/>
</dbReference>
<dbReference type="SUPFAM" id="SSF52467">
    <property type="entry name" value="DHS-like NAD/FAD-binding domain"/>
    <property type="match status" value="1"/>
</dbReference>
<dbReference type="InterPro" id="IPR003000">
    <property type="entry name" value="Sirtuin"/>
</dbReference>
<evidence type="ECO:0000256" key="2">
    <source>
        <dbReference type="ARBA" id="ARBA00022679"/>
    </source>
</evidence>
<sequence>LIDTRGFRLTQGPLEYCRGRDGNTHLLRSLNANHRRFLRKAHISAHIDMSKSVYVILTEKSLQYRFTRSDSCVIKLPALGIEIPAGFLTELQTTTVALFLSGLADWSMQSSHSSAPDVEIAVQQLRSMAEGALNFELEFVDPSGLTSFDELCVEAAPKDSLGQLREISAAIASGRLRKVIILCGAGISVSAGIPDFRSPETGLYYRLAHLGLPRPEAVFDITYFRKRPEPFYTLASELWPGSGKFVPTIGHHVLRLLADKGIVHRIYTQNIDGLERLAGIDPQLLVEAHGTFSAASCIDCKSPYPVDRIIEKQFEVPYCSLCGGLVKPNVVFFGEQLPARFRETIYEDLSECDLLLVIGTSLTVQPFASLVDMVPDSCFRVLINRDLVGVHDSVTDRGFRFAHGHSNDVFWQGDCDDGLTLLAQLCGWSDDLASFDQQGSTTTLSS</sequence>
<keyword evidence="5" id="KW-0520">NAD</keyword>
<dbReference type="CDD" id="cd01408">
    <property type="entry name" value="SIRT1"/>
    <property type="match status" value="1"/>
</dbReference>
<dbReference type="PANTHER" id="PTHR11085">
    <property type="entry name" value="NAD-DEPENDENT PROTEIN DEACYLASE SIRTUIN-5, MITOCHONDRIAL-RELATED"/>
    <property type="match status" value="1"/>
</dbReference>
<feature type="binding site" evidence="6">
    <location>
        <position position="300"/>
    </location>
    <ligand>
        <name>Zn(2+)</name>
        <dbReference type="ChEBI" id="CHEBI:29105"/>
    </ligand>
</feature>
<dbReference type="GO" id="GO:0017136">
    <property type="term" value="F:histone deacetylase activity, NAD-dependent"/>
    <property type="evidence" value="ECO:0007669"/>
    <property type="project" value="TreeGrafter"/>
</dbReference>
<dbReference type="EMBL" id="HACM01010461">
    <property type="protein sequence ID" value="CRZ10903.1"/>
    <property type="molecule type" value="Transcribed_RNA"/>
</dbReference>
<dbReference type="Gene3D" id="3.40.50.1220">
    <property type="entry name" value="TPP-binding domain"/>
    <property type="match status" value="1"/>
</dbReference>
<organism evidence="8">
    <name type="scientific">Spongospora subterranea</name>
    <dbReference type="NCBI Taxonomy" id="70186"/>
    <lineage>
        <taxon>Eukaryota</taxon>
        <taxon>Sar</taxon>
        <taxon>Rhizaria</taxon>
        <taxon>Endomyxa</taxon>
        <taxon>Phytomyxea</taxon>
        <taxon>Plasmodiophorida</taxon>
        <taxon>Plasmodiophoridae</taxon>
        <taxon>Spongospora</taxon>
    </lineage>
</organism>
<dbReference type="GO" id="GO:0005634">
    <property type="term" value="C:nucleus"/>
    <property type="evidence" value="ECO:0007669"/>
    <property type="project" value="TreeGrafter"/>
</dbReference>
<dbReference type="PROSITE" id="PS50305">
    <property type="entry name" value="SIRTUIN"/>
    <property type="match status" value="1"/>
</dbReference>
<dbReference type="PANTHER" id="PTHR11085:SF6">
    <property type="entry name" value="NAD-DEPENDENT PROTEIN DEACETYLASE SIRTUIN-2"/>
    <property type="match status" value="1"/>
</dbReference>
<keyword evidence="2" id="KW-0808">Transferase</keyword>
<evidence type="ECO:0000313" key="8">
    <source>
        <dbReference type="EMBL" id="CRZ10903.1"/>
    </source>
</evidence>
<proteinExistence type="predicted"/>
<evidence type="ECO:0000256" key="6">
    <source>
        <dbReference type="PROSITE-ProRule" id="PRU00236"/>
    </source>
</evidence>
<comment type="cofactor">
    <cofactor evidence="1">
        <name>Zn(2+)</name>
        <dbReference type="ChEBI" id="CHEBI:29105"/>
    </cofactor>
</comment>
<feature type="active site" description="Proton acceptor" evidence="6">
    <location>
        <position position="289"/>
    </location>
</feature>
<evidence type="ECO:0000256" key="4">
    <source>
        <dbReference type="ARBA" id="ARBA00022833"/>
    </source>
</evidence>
<keyword evidence="4 6" id="KW-0862">Zinc</keyword>
<dbReference type="Gene3D" id="3.30.1600.10">
    <property type="entry name" value="SIR2/SIRT2 'Small Domain"/>
    <property type="match status" value="1"/>
</dbReference>
<feature type="binding site" evidence="6">
    <location>
        <position position="297"/>
    </location>
    <ligand>
        <name>Zn(2+)</name>
        <dbReference type="ChEBI" id="CHEBI:29105"/>
    </ligand>
</feature>
<evidence type="ECO:0000259" key="7">
    <source>
        <dbReference type="PROSITE" id="PS50305"/>
    </source>
</evidence>
<dbReference type="InterPro" id="IPR029035">
    <property type="entry name" value="DHS-like_NAD/FAD-binding_dom"/>
</dbReference>
<keyword evidence="3 6" id="KW-0479">Metal-binding</keyword>
<dbReference type="AlphaFoldDB" id="A0A0H5R9Z1"/>
<dbReference type="Gene3D" id="2.60.120.1040">
    <property type="entry name" value="ZPR1, A/B domain"/>
    <property type="match status" value="1"/>
</dbReference>
<evidence type="ECO:0000256" key="3">
    <source>
        <dbReference type="ARBA" id="ARBA00022723"/>
    </source>
</evidence>
<feature type="binding site" evidence="6">
    <location>
        <position position="322"/>
    </location>
    <ligand>
        <name>Zn(2+)</name>
        <dbReference type="ChEBI" id="CHEBI:29105"/>
    </ligand>
</feature>
<feature type="domain" description="Deacetylase sirtuin-type" evidence="7">
    <location>
        <begin position="157"/>
        <end position="429"/>
    </location>
</feature>
<dbReference type="InterPro" id="IPR042451">
    <property type="entry name" value="ZPR1_A/B_dom"/>
</dbReference>
<name>A0A0H5R9Z1_9EUKA</name>
<dbReference type="GO" id="GO:0046872">
    <property type="term" value="F:metal ion binding"/>
    <property type="evidence" value="ECO:0007669"/>
    <property type="project" value="UniProtKB-KW"/>
</dbReference>
<dbReference type="InterPro" id="IPR050134">
    <property type="entry name" value="NAD-dep_sirtuin_deacylases"/>
</dbReference>
<protein>
    <recommendedName>
        <fullName evidence="7">Deacetylase sirtuin-type domain-containing protein</fullName>
    </recommendedName>
</protein>
<reference evidence="8" key="1">
    <citation type="submission" date="2015-04" db="EMBL/GenBank/DDBJ databases">
        <title>The genome sequence of the plant pathogenic Rhizarian Plasmodiophora brassicae reveals insights in its biotrophic life cycle and the origin of chitin synthesis.</title>
        <authorList>
            <person name="Schwelm A."/>
            <person name="Fogelqvist J."/>
            <person name="Knaust A."/>
            <person name="Julke S."/>
            <person name="Lilja T."/>
            <person name="Dhandapani V."/>
            <person name="Bonilla-Rosso G."/>
            <person name="Karlsson M."/>
            <person name="Shevchenko A."/>
            <person name="Choi S.R."/>
            <person name="Kim H.G."/>
            <person name="Park J.Y."/>
            <person name="Lim Y.P."/>
            <person name="Ludwig-Muller J."/>
            <person name="Dixelius C."/>
        </authorList>
    </citation>
    <scope>NUCLEOTIDE SEQUENCE</scope>
    <source>
        <tissue evidence="8">Potato root galls</tissue>
    </source>
</reference>
<feature type="non-terminal residue" evidence="8">
    <location>
        <position position="1"/>
    </location>
</feature>
<evidence type="ECO:0000256" key="1">
    <source>
        <dbReference type="ARBA" id="ARBA00001947"/>
    </source>
</evidence>
<dbReference type="GO" id="GO:0070403">
    <property type="term" value="F:NAD+ binding"/>
    <property type="evidence" value="ECO:0007669"/>
    <property type="project" value="InterPro"/>
</dbReference>
<evidence type="ECO:0000256" key="5">
    <source>
        <dbReference type="ARBA" id="ARBA00023027"/>
    </source>
</evidence>
<dbReference type="InterPro" id="IPR026591">
    <property type="entry name" value="Sirtuin_cat_small_dom_sf"/>
</dbReference>
<feature type="binding site" evidence="6">
    <location>
        <position position="319"/>
    </location>
    <ligand>
        <name>Zn(2+)</name>
        <dbReference type="ChEBI" id="CHEBI:29105"/>
    </ligand>
</feature>
<accession>A0A0H5R9Z1</accession>